<dbReference type="AlphaFoldDB" id="A0A6G0XEW7"/>
<dbReference type="Proteomes" id="UP000481153">
    <property type="component" value="Unassembled WGS sequence"/>
</dbReference>
<dbReference type="VEuPathDB" id="FungiDB:AeMF1_000281"/>
<evidence type="ECO:0000313" key="2">
    <source>
        <dbReference type="EMBL" id="KAF0738749.1"/>
    </source>
</evidence>
<evidence type="ECO:0000256" key="1">
    <source>
        <dbReference type="SAM" id="MobiDB-lite"/>
    </source>
</evidence>
<dbReference type="EMBL" id="VJMJ01000070">
    <property type="protein sequence ID" value="KAF0738749.1"/>
    <property type="molecule type" value="Genomic_DNA"/>
</dbReference>
<reference evidence="2 3" key="1">
    <citation type="submission" date="2019-07" db="EMBL/GenBank/DDBJ databases">
        <title>Genomics analysis of Aphanomyces spp. identifies a new class of oomycete effector associated with host adaptation.</title>
        <authorList>
            <person name="Gaulin E."/>
        </authorList>
    </citation>
    <scope>NUCLEOTIDE SEQUENCE [LARGE SCALE GENOMIC DNA]</scope>
    <source>
        <strain evidence="2 3">ATCC 201684</strain>
    </source>
</reference>
<proteinExistence type="predicted"/>
<gene>
    <name evidence="2" type="ORF">Ae201684_005367</name>
</gene>
<protein>
    <submittedName>
        <fullName evidence="2">Uncharacterized protein</fullName>
    </submittedName>
</protein>
<organism evidence="2 3">
    <name type="scientific">Aphanomyces euteiches</name>
    <dbReference type="NCBI Taxonomy" id="100861"/>
    <lineage>
        <taxon>Eukaryota</taxon>
        <taxon>Sar</taxon>
        <taxon>Stramenopiles</taxon>
        <taxon>Oomycota</taxon>
        <taxon>Saprolegniomycetes</taxon>
        <taxon>Saprolegniales</taxon>
        <taxon>Verrucalvaceae</taxon>
        <taxon>Aphanomyces</taxon>
    </lineage>
</organism>
<name>A0A6G0XEW7_9STRA</name>
<comment type="caution">
    <text evidence="2">The sequence shown here is derived from an EMBL/GenBank/DDBJ whole genome shotgun (WGS) entry which is preliminary data.</text>
</comment>
<feature type="region of interest" description="Disordered" evidence="1">
    <location>
        <begin position="157"/>
        <end position="180"/>
    </location>
</feature>
<sequence length="180" mass="20666">MSMVLGNSPASPETHDALRVQIAILQAQLDAVEREKCEQEIAFNRQILLLEREIHSLRQIKMRVTPKWFRPLSRPAKGAPKPRAIVTSEEDSSTKQRGIFHRIVSFISLVRLRGFWRPRHKTPEPVSESMEWHAMFDNGRVCFVNKNDSRAVHLDHLVESPQKSSSSRVQDQFGGDSSWV</sequence>
<keyword evidence="3" id="KW-1185">Reference proteome</keyword>
<evidence type="ECO:0000313" key="3">
    <source>
        <dbReference type="Proteomes" id="UP000481153"/>
    </source>
</evidence>
<feature type="compositionally biased region" description="Polar residues" evidence="1">
    <location>
        <begin position="161"/>
        <end position="170"/>
    </location>
</feature>
<accession>A0A6G0XEW7</accession>